<dbReference type="AlphaFoldDB" id="A0A0N4ZW48"/>
<dbReference type="Gene3D" id="1.20.1270.50">
    <property type="entry name" value="Glycoside hydrolase family 38, central domain"/>
    <property type="match status" value="1"/>
</dbReference>
<dbReference type="GO" id="GO:0000139">
    <property type="term" value="C:Golgi membrane"/>
    <property type="evidence" value="ECO:0007669"/>
    <property type="project" value="TreeGrafter"/>
</dbReference>
<dbReference type="SMART" id="SM00872">
    <property type="entry name" value="Alpha-mann_mid"/>
    <property type="match status" value="1"/>
</dbReference>
<feature type="domain" description="Glycoside hydrolase family 38 central" evidence="3">
    <location>
        <begin position="382"/>
        <end position="437"/>
    </location>
</feature>
<keyword evidence="1" id="KW-0378">Hydrolase</keyword>
<accession>A0A0N4ZW48</accession>
<dbReference type="GO" id="GO:0004559">
    <property type="term" value="F:alpha-mannosidase activity"/>
    <property type="evidence" value="ECO:0007669"/>
    <property type="project" value="InterPro"/>
</dbReference>
<evidence type="ECO:0000256" key="2">
    <source>
        <dbReference type="ARBA" id="ARBA00023295"/>
    </source>
</evidence>
<dbReference type="InterPro" id="IPR028995">
    <property type="entry name" value="Glyco_hydro_57/38_cen_sf"/>
</dbReference>
<dbReference type="SUPFAM" id="SSF88713">
    <property type="entry name" value="Glycoside hydrolase/deacetylase"/>
    <property type="match status" value="1"/>
</dbReference>
<dbReference type="WBParaSite" id="PTRK_0001282700.1">
    <property type="protein sequence ID" value="PTRK_0001282700.1"/>
    <property type="gene ID" value="PTRK_0001282700"/>
</dbReference>
<organism evidence="4 5">
    <name type="scientific">Parastrongyloides trichosuri</name>
    <name type="common">Possum-specific nematode worm</name>
    <dbReference type="NCBI Taxonomy" id="131310"/>
    <lineage>
        <taxon>Eukaryota</taxon>
        <taxon>Metazoa</taxon>
        <taxon>Ecdysozoa</taxon>
        <taxon>Nematoda</taxon>
        <taxon>Chromadorea</taxon>
        <taxon>Rhabditida</taxon>
        <taxon>Tylenchina</taxon>
        <taxon>Panagrolaimomorpha</taxon>
        <taxon>Strongyloidoidea</taxon>
        <taxon>Strongyloididae</taxon>
        <taxon>Parastrongyloides</taxon>
    </lineage>
</organism>
<dbReference type="InterPro" id="IPR027291">
    <property type="entry name" value="Glyco_hydro_38_N_sf"/>
</dbReference>
<dbReference type="Gene3D" id="3.20.110.10">
    <property type="entry name" value="Glycoside hydrolase 38, N terminal domain"/>
    <property type="match status" value="1"/>
</dbReference>
<dbReference type="InterPro" id="IPR050843">
    <property type="entry name" value="Glycosyl_Hydrlase_38"/>
</dbReference>
<dbReference type="InterPro" id="IPR011330">
    <property type="entry name" value="Glyco_hydro/deAcase_b/a-brl"/>
</dbReference>
<proteinExistence type="predicted"/>
<dbReference type="Pfam" id="PF09261">
    <property type="entry name" value="Alpha-mann_mid"/>
    <property type="match status" value="1"/>
</dbReference>
<evidence type="ECO:0000259" key="3">
    <source>
        <dbReference type="SMART" id="SM00872"/>
    </source>
</evidence>
<dbReference type="GO" id="GO:0006491">
    <property type="term" value="P:N-glycan processing"/>
    <property type="evidence" value="ECO:0007669"/>
    <property type="project" value="TreeGrafter"/>
</dbReference>
<dbReference type="GO" id="GO:0006013">
    <property type="term" value="P:mannose metabolic process"/>
    <property type="evidence" value="ECO:0007669"/>
    <property type="project" value="InterPro"/>
</dbReference>
<dbReference type="PANTHER" id="PTHR11607">
    <property type="entry name" value="ALPHA-MANNOSIDASE"/>
    <property type="match status" value="1"/>
</dbReference>
<dbReference type="SUPFAM" id="SSF88688">
    <property type="entry name" value="Families 57/38 glycoside transferase middle domain"/>
    <property type="match status" value="1"/>
</dbReference>
<dbReference type="PANTHER" id="PTHR11607:SF3">
    <property type="entry name" value="LYSOSOMAL ALPHA-MANNOSIDASE"/>
    <property type="match status" value="1"/>
</dbReference>
<dbReference type="Pfam" id="PF01074">
    <property type="entry name" value="Glyco_hydro_38N"/>
    <property type="match status" value="1"/>
</dbReference>
<dbReference type="Proteomes" id="UP000038045">
    <property type="component" value="Unplaced"/>
</dbReference>
<dbReference type="InterPro" id="IPR000602">
    <property type="entry name" value="Glyco_hydro_38_N"/>
</dbReference>
<dbReference type="STRING" id="131310.A0A0N4ZW48"/>
<dbReference type="InterPro" id="IPR037094">
    <property type="entry name" value="Glyco_hydro_38_cen_sf"/>
</dbReference>
<name>A0A0N4ZW48_PARTI</name>
<protein>
    <submittedName>
        <fullName evidence="5">Alpha-mann_mid domain-containing protein</fullName>
    </submittedName>
</protein>
<evidence type="ECO:0000256" key="1">
    <source>
        <dbReference type="ARBA" id="ARBA00022801"/>
    </source>
</evidence>
<reference evidence="5" key="1">
    <citation type="submission" date="2016-03" db="UniProtKB">
        <authorList>
            <consortium name="WormBaseParasite"/>
        </authorList>
    </citation>
    <scope>IDENTIFICATION</scope>
</reference>
<sequence>MKDYYLKPSTDAQMLQVYKEINFKEHGVESRYHYYDVEYDKNNKKDMKHLNVFIIPHSHDDPGWLKTFEQYYDQDVSSILYGALNYLTKNNSMKFVYVEMSFFELFYSTLNVQQRENVKKLLKENKLEIITGGWVMSDEANSHFVSQIIELFEGHEFVKNQLDYIPTNHWSIDPFGLSPTMAYLIKQCGFKHMAIQRVHYMVKQYFAEKKLFEFQWRQLWSGGYGNQNNDTDIFTHMFPYNSYGSKETCGPDKEICEDISRKIFDGYKYFASDVKINDVIKKDAEVLADQFRKKSLLFRGSNIFIPVGDDFTYKKNEEWSNVYDKYRIIMNEINNNKELNMKVQFGTLNDYFKENDKEIEKNKIKMPIVSGDFFTYSDGNEDYWSGYYTSRPFYKRFDRVLMDILRSAEIVYSTVLSKIESDKEKLFLEYIDYNKLVYA</sequence>
<evidence type="ECO:0000313" key="5">
    <source>
        <dbReference type="WBParaSite" id="PTRK_0001282700.1"/>
    </source>
</evidence>
<evidence type="ECO:0000313" key="4">
    <source>
        <dbReference type="Proteomes" id="UP000038045"/>
    </source>
</evidence>
<keyword evidence="4" id="KW-1185">Reference proteome</keyword>
<dbReference type="InterPro" id="IPR015341">
    <property type="entry name" value="Glyco_hydro_38_cen"/>
</dbReference>
<keyword evidence="2" id="KW-0326">Glycosidase</keyword>